<protein>
    <submittedName>
        <fullName evidence="3">Uncharacterized protein</fullName>
    </submittedName>
</protein>
<feature type="chain" id="PRO_5022095374" evidence="2">
    <location>
        <begin position="23"/>
        <end position="95"/>
    </location>
</feature>
<evidence type="ECO:0000256" key="1">
    <source>
        <dbReference type="SAM" id="MobiDB-lite"/>
    </source>
</evidence>
<evidence type="ECO:0000313" key="4">
    <source>
        <dbReference type="Proteomes" id="UP000321306"/>
    </source>
</evidence>
<keyword evidence="4" id="KW-1185">Reference proteome</keyword>
<comment type="caution">
    <text evidence="3">The sequence shown here is derived from an EMBL/GenBank/DDBJ whole genome shotgun (WGS) entry which is preliminary data.</text>
</comment>
<organism evidence="3 4">
    <name type="scientific">Deinococcus cellulosilyticus (strain DSM 18568 / NBRC 106333 / KACC 11606 / 5516J-15)</name>
    <dbReference type="NCBI Taxonomy" id="1223518"/>
    <lineage>
        <taxon>Bacteria</taxon>
        <taxon>Thermotogati</taxon>
        <taxon>Deinococcota</taxon>
        <taxon>Deinococci</taxon>
        <taxon>Deinococcales</taxon>
        <taxon>Deinococcaceae</taxon>
        <taxon>Deinococcus</taxon>
    </lineage>
</organism>
<evidence type="ECO:0000256" key="2">
    <source>
        <dbReference type="SAM" id="SignalP"/>
    </source>
</evidence>
<dbReference type="Proteomes" id="UP000321306">
    <property type="component" value="Unassembled WGS sequence"/>
</dbReference>
<sequence length="95" mass="10420">MKHLLRLTLVFTLMVAALPAHTVSQPVQTAGEDTMKPWPPHGGCPICPFEDTEQVSGSGSLDWPPHDDCPICPSIDPRQASTDWPPHWPWPEGTA</sequence>
<name>A0A511N230_DEIC1</name>
<gene>
    <name evidence="3" type="ORF">DC3_25490</name>
</gene>
<accession>A0A511N230</accession>
<dbReference type="RefSeq" id="WP_146884746.1">
    <property type="nucleotide sequence ID" value="NZ_BJXB01000010.1"/>
</dbReference>
<evidence type="ECO:0000313" key="3">
    <source>
        <dbReference type="EMBL" id="GEM46914.1"/>
    </source>
</evidence>
<feature type="signal peptide" evidence="2">
    <location>
        <begin position="1"/>
        <end position="22"/>
    </location>
</feature>
<dbReference type="OrthoDB" id="9931748at2"/>
<keyword evidence="2" id="KW-0732">Signal</keyword>
<dbReference type="AlphaFoldDB" id="A0A511N230"/>
<feature type="region of interest" description="Disordered" evidence="1">
    <location>
        <begin position="50"/>
        <end position="95"/>
    </location>
</feature>
<reference evidence="3 4" key="1">
    <citation type="submission" date="2019-07" db="EMBL/GenBank/DDBJ databases">
        <title>Whole genome shotgun sequence of Deinococcus cellulosilyticus NBRC 106333.</title>
        <authorList>
            <person name="Hosoyama A."/>
            <person name="Uohara A."/>
            <person name="Ohji S."/>
            <person name="Ichikawa N."/>
        </authorList>
    </citation>
    <scope>NUCLEOTIDE SEQUENCE [LARGE SCALE GENOMIC DNA]</scope>
    <source>
        <strain evidence="3 4">NBRC 106333</strain>
    </source>
</reference>
<dbReference type="EMBL" id="BJXB01000010">
    <property type="protein sequence ID" value="GEM46914.1"/>
    <property type="molecule type" value="Genomic_DNA"/>
</dbReference>
<proteinExistence type="predicted"/>